<dbReference type="AlphaFoldDB" id="A0AAE1NL94"/>
<evidence type="ECO:0000313" key="3">
    <source>
        <dbReference type="Proteomes" id="UP001292094"/>
    </source>
</evidence>
<proteinExistence type="predicted"/>
<organism evidence="2 3">
    <name type="scientific">Petrolisthes manimaculis</name>
    <dbReference type="NCBI Taxonomy" id="1843537"/>
    <lineage>
        <taxon>Eukaryota</taxon>
        <taxon>Metazoa</taxon>
        <taxon>Ecdysozoa</taxon>
        <taxon>Arthropoda</taxon>
        <taxon>Crustacea</taxon>
        <taxon>Multicrustacea</taxon>
        <taxon>Malacostraca</taxon>
        <taxon>Eumalacostraca</taxon>
        <taxon>Eucarida</taxon>
        <taxon>Decapoda</taxon>
        <taxon>Pleocyemata</taxon>
        <taxon>Anomura</taxon>
        <taxon>Galatheoidea</taxon>
        <taxon>Porcellanidae</taxon>
        <taxon>Petrolisthes</taxon>
    </lineage>
</organism>
<comment type="caution">
    <text evidence="2">The sequence shown here is derived from an EMBL/GenBank/DDBJ whole genome shotgun (WGS) entry which is preliminary data.</text>
</comment>
<feature type="region of interest" description="Disordered" evidence="1">
    <location>
        <begin position="130"/>
        <end position="151"/>
    </location>
</feature>
<dbReference type="EMBL" id="JAWZYT010005225">
    <property type="protein sequence ID" value="KAK4291202.1"/>
    <property type="molecule type" value="Genomic_DNA"/>
</dbReference>
<protein>
    <submittedName>
        <fullName evidence="2">Uncharacterized protein</fullName>
    </submittedName>
</protein>
<gene>
    <name evidence="2" type="ORF">Pmani_035955</name>
</gene>
<name>A0AAE1NL94_9EUCA</name>
<reference evidence="2" key="1">
    <citation type="submission" date="2023-11" db="EMBL/GenBank/DDBJ databases">
        <title>Genome assemblies of two species of porcelain crab, Petrolisthes cinctipes and Petrolisthes manimaculis (Anomura: Porcellanidae).</title>
        <authorList>
            <person name="Angst P."/>
        </authorList>
    </citation>
    <scope>NUCLEOTIDE SEQUENCE</scope>
    <source>
        <strain evidence="2">PB745_02</strain>
        <tissue evidence="2">Gill</tissue>
    </source>
</reference>
<evidence type="ECO:0000256" key="1">
    <source>
        <dbReference type="SAM" id="MobiDB-lite"/>
    </source>
</evidence>
<accession>A0AAE1NL94</accession>
<dbReference type="Proteomes" id="UP001292094">
    <property type="component" value="Unassembled WGS sequence"/>
</dbReference>
<evidence type="ECO:0000313" key="2">
    <source>
        <dbReference type="EMBL" id="KAK4291202.1"/>
    </source>
</evidence>
<sequence length="175" mass="19690">MPSKEELCFLSEAKATTTQDFLSRDIDDLVLEIKENLRLKSRPAQLSGGKAKTRASPYSVPSRTESKCGCCEGRRCIRRGLATRRSSDDPYEALQELLKDGDLIKEANFGHQKIPRGPFDFSRSCGRLGFHEPEQKRPRRNSPHTTTLQDDAVAEEYTVRKIGGVEKCMCIRGTL</sequence>
<keyword evidence="3" id="KW-1185">Reference proteome</keyword>